<keyword evidence="3" id="KW-0804">Transcription</keyword>
<keyword evidence="2" id="KW-0238">DNA-binding</keyword>
<protein>
    <submittedName>
        <fullName evidence="5">ArsR family transcriptional regulator</fullName>
    </submittedName>
</protein>
<dbReference type="PANTHER" id="PTHR43132">
    <property type="entry name" value="ARSENICAL RESISTANCE OPERON REPRESSOR ARSR-RELATED"/>
    <property type="match status" value="1"/>
</dbReference>
<dbReference type="SUPFAM" id="SSF46785">
    <property type="entry name" value="Winged helix' DNA-binding domain"/>
    <property type="match status" value="1"/>
</dbReference>
<dbReference type="CDD" id="cd00090">
    <property type="entry name" value="HTH_ARSR"/>
    <property type="match status" value="1"/>
</dbReference>
<dbReference type="InterPro" id="IPR036390">
    <property type="entry name" value="WH_DNA-bd_sf"/>
</dbReference>
<evidence type="ECO:0000256" key="2">
    <source>
        <dbReference type="ARBA" id="ARBA00023125"/>
    </source>
</evidence>
<dbReference type="InterPro" id="IPR051011">
    <property type="entry name" value="Metal_resp_trans_reg"/>
</dbReference>
<evidence type="ECO:0000259" key="4">
    <source>
        <dbReference type="SMART" id="SM00418"/>
    </source>
</evidence>
<keyword evidence="6" id="KW-1185">Reference proteome</keyword>
<organism evidence="5 6">
    <name type="scientific">Micromonospora arborensis</name>
    <dbReference type="NCBI Taxonomy" id="2116518"/>
    <lineage>
        <taxon>Bacteria</taxon>
        <taxon>Bacillati</taxon>
        <taxon>Actinomycetota</taxon>
        <taxon>Actinomycetes</taxon>
        <taxon>Micromonosporales</taxon>
        <taxon>Micromonosporaceae</taxon>
        <taxon>Micromonospora</taxon>
    </lineage>
</organism>
<dbReference type="GO" id="GO:0003677">
    <property type="term" value="F:DNA binding"/>
    <property type="evidence" value="ECO:0007669"/>
    <property type="project" value="UniProtKB-KW"/>
</dbReference>
<dbReference type="Pfam" id="PF12840">
    <property type="entry name" value="HTH_20"/>
    <property type="match status" value="1"/>
</dbReference>
<evidence type="ECO:0000256" key="1">
    <source>
        <dbReference type="ARBA" id="ARBA00023015"/>
    </source>
</evidence>
<proteinExistence type="predicted"/>
<dbReference type="RefSeq" id="WP_110566211.1">
    <property type="nucleotide sequence ID" value="NZ_PYBV01000035.1"/>
</dbReference>
<dbReference type="InterPro" id="IPR036388">
    <property type="entry name" value="WH-like_DNA-bd_sf"/>
</dbReference>
<dbReference type="InterPro" id="IPR011991">
    <property type="entry name" value="ArsR-like_HTH"/>
</dbReference>
<dbReference type="EMBL" id="PYBV01000035">
    <property type="protein sequence ID" value="PYC66314.1"/>
    <property type="molecule type" value="Genomic_DNA"/>
</dbReference>
<sequence length="326" mass="34608">MVAISLSAGAVARIRFAVSCLWEVVASIRVLRDPGDHAVHLPWVRRVRPALVEAGLAGPDGGLLWQLVPAPPGYLADFLTPSPTGLIPDLAAELAALRATPADTVRAHLDLYPGERTPALAALYADPPAGLRRLTEEIEAYWRIALAPDWPRLRLLLDADVTARARLLAEEGAAALLNDLHRQVRWEADTLLVAQQHCLAPDVADGPGLVLIPLVFVWPSVLSVSAGDAPQLAYPARGLGTLWERSTGVPEALAAVLGRGRARLLTELTSPVSTTELARRSGMSPAGVSQHLTALRAAGLVVTHRRGRSLLSARTDLAEALLSATG</sequence>
<dbReference type="Gene3D" id="1.10.10.10">
    <property type="entry name" value="Winged helix-like DNA-binding domain superfamily/Winged helix DNA-binding domain"/>
    <property type="match status" value="1"/>
</dbReference>
<gene>
    <name evidence="5" type="ORF">C7C45_25330</name>
</gene>
<evidence type="ECO:0000313" key="6">
    <source>
        <dbReference type="Proteomes" id="UP000248333"/>
    </source>
</evidence>
<dbReference type="GO" id="GO:0003700">
    <property type="term" value="F:DNA-binding transcription factor activity"/>
    <property type="evidence" value="ECO:0007669"/>
    <property type="project" value="InterPro"/>
</dbReference>
<comment type="caution">
    <text evidence="5">The sequence shown here is derived from an EMBL/GenBank/DDBJ whole genome shotgun (WGS) entry which is preliminary data.</text>
</comment>
<dbReference type="PANTHER" id="PTHR43132:SF6">
    <property type="entry name" value="HTH-TYPE TRANSCRIPTIONAL REPRESSOR CZRA"/>
    <property type="match status" value="1"/>
</dbReference>
<evidence type="ECO:0000256" key="3">
    <source>
        <dbReference type="ARBA" id="ARBA00023163"/>
    </source>
</evidence>
<reference evidence="5 6" key="1">
    <citation type="submission" date="2018-03" db="EMBL/GenBank/DDBJ databases">
        <title>Bioinformatic expansion and discovery of thiopeptide antibiotics.</title>
        <authorList>
            <person name="Schwalen C.J."/>
            <person name="Hudson G.A."/>
            <person name="Mitchell D.A."/>
        </authorList>
    </citation>
    <scope>NUCLEOTIDE SEQUENCE [LARGE SCALE GENOMIC DNA]</scope>
    <source>
        <strain evidence="5 6">NRRL 8041</strain>
    </source>
</reference>
<feature type="domain" description="HTH arsR-type" evidence="4">
    <location>
        <begin position="251"/>
        <end position="326"/>
    </location>
</feature>
<evidence type="ECO:0000313" key="5">
    <source>
        <dbReference type="EMBL" id="PYC66314.1"/>
    </source>
</evidence>
<name>A0A318NHF1_9ACTN</name>
<dbReference type="OrthoDB" id="3542816at2"/>
<dbReference type="AlphaFoldDB" id="A0A318NHF1"/>
<dbReference type="SMART" id="SM00418">
    <property type="entry name" value="HTH_ARSR"/>
    <property type="match status" value="1"/>
</dbReference>
<dbReference type="Proteomes" id="UP000248333">
    <property type="component" value="Unassembled WGS sequence"/>
</dbReference>
<accession>A0A318NHF1</accession>
<keyword evidence="1" id="KW-0805">Transcription regulation</keyword>
<dbReference type="InterPro" id="IPR001845">
    <property type="entry name" value="HTH_ArsR_DNA-bd_dom"/>
</dbReference>